<sequence>MNNLQQTAHQLHDAGLCVLPAAANGTKRPAIPWKHFQTERPTPEQLTAWFQDGTHHGLGVITGAVSGNLEMLELEGRAVHAGMPAEITALADASGLGDLWRRVTAGYLEFTPSGGIHLLYKVDGPVAGNTKLARRPGPADEHGRPTIEVLAETRGEGGWVVVHPSAGPVHPSGGAWTLVAGGPTTITTVTADERDALHHLLGAFDRMPHPGDPPPAPPA</sequence>
<evidence type="ECO:0000313" key="3">
    <source>
        <dbReference type="Proteomes" id="UP001597024"/>
    </source>
</evidence>
<comment type="caution">
    <text evidence="2">The sequence shown here is derived from an EMBL/GenBank/DDBJ whole genome shotgun (WGS) entry which is preliminary data.</text>
</comment>
<gene>
    <name evidence="2" type="ORF">ACFQ08_40005</name>
</gene>
<dbReference type="SMART" id="SM00943">
    <property type="entry name" value="Prim-Pol"/>
    <property type="match status" value="1"/>
</dbReference>
<dbReference type="EMBL" id="JBHTHX010002666">
    <property type="protein sequence ID" value="MFD0890769.1"/>
    <property type="molecule type" value="Genomic_DNA"/>
</dbReference>
<protein>
    <submittedName>
        <fullName evidence="2">Bifunctional DNA primase/polymerase</fullName>
    </submittedName>
</protein>
<dbReference type="Gene3D" id="3.30.720.160">
    <property type="entry name" value="Bifunctional DNA primase/polymerase, N-terminal"/>
    <property type="match status" value="1"/>
</dbReference>
<keyword evidence="3" id="KW-1185">Reference proteome</keyword>
<evidence type="ECO:0000259" key="1">
    <source>
        <dbReference type="SMART" id="SM00943"/>
    </source>
</evidence>
<evidence type="ECO:0000313" key="2">
    <source>
        <dbReference type="EMBL" id="MFD0890769.1"/>
    </source>
</evidence>
<name>A0ABW3E6G2_9ACTN</name>
<dbReference type="SUPFAM" id="SSF56747">
    <property type="entry name" value="Prim-pol domain"/>
    <property type="match status" value="1"/>
</dbReference>
<dbReference type="Pfam" id="PF09250">
    <property type="entry name" value="Prim-Pol"/>
    <property type="match status" value="1"/>
</dbReference>
<reference evidence="3" key="1">
    <citation type="journal article" date="2019" name="Int. J. Syst. Evol. Microbiol.">
        <title>The Global Catalogue of Microorganisms (GCM) 10K type strain sequencing project: providing services to taxonomists for standard genome sequencing and annotation.</title>
        <authorList>
            <consortium name="The Broad Institute Genomics Platform"/>
            <consortium name="The Broad Institute Genome Sequencing Center for Infectious Disease"/>
            <person name="Wu L."/>
            <person name="Ma J."/>
        </authorList>
    </citation>
    <scope>NUCLEOTIDE SEQUENCE [LARGE SCALE GENOMIC DNA]</scope>
    <source>
        <strain evidence="3">CCUG 62974</strain>
    </source>
</reference>
<organism evidence="2 3">
    <name type="scientific">Streptosporangium algeriense</name>
    <dbReference type="NCBI Taxonomy" id="1682748"/>
    <lineage>
        <taxon>Bacteria</taxon>
        <taxon>Bacillati</taxon>
        <taxon>Actinomycetota</taxon>
        <taxon>Actinomycetes</taxon>
        <taxon>Streptosporangiales</taxon>
        <taxon>Streptosporangiaceae</taxon>
        <taxon>Streptosporangium</taxon>
    </lineage>
</organism>
<accession>A0ABW3E6G2</accession>
<dbReference type="Proteomes" id="UP001597024">
    <property type="component" value="Unassembled WGS sequence"/>
</dbReference>
<feature type="non-terminal residue" evidence="2">
    <location>
        <position position="219"/>
    </location>
</feature>
<dbReference type="InterPro" id="IPR015330">
    <property type="entry name" value="DNA_primase/pol_bifunc_N"/>
</dbReference>
<feature type="domain" description="DNA primase/polymerase bifunctional N-terminal" evidence="1">
    <location>
        <begin position="8"/>
        <end position="197"/>
    </location>
</feature>
<proteinExistence type="predicted"/>